<dbReference type="EMBL" id="JBHTIU010000031">
    <property type="protein sequence ID" value="MFD0869572.1"/>
    <property type="molecule type" value="Genomic_DNA"/>
</dbReference>
<dbReference type="CDD" id="cd17535">
    <property type="entry name" value="REC_NarL-like"/>
    <property type="match status" value="1"/>
</dbReference>
<reference evidence="10" key="1">
    <citation type="journal article" date="2019" name="Int. J. Syst. Evol. Microbiol.">
        <title>The Global Catalogue of Microorganisms (GCM) 10K type strain sequencing project: providing services to taxonomists for standard genome sequencing and annotation.</title>
        <authorList>
            <consortium name="The Broad Institute Genomics Platform"/>
            <consortium name="The Broad Institute Genome Sequencing Center for Infectious Disease"/>
            <person name="Wu L."/>
            <person name="Ma J."/>
        </authorList>
    </citation>
    <scope>NUCLEOTIDE SEQUENCE [LARGE SCALE GENOMIC DNA]</scope>
    <source>
        <strain evidence="10">CCUG 57263</strain>
    </source>
</reference>
<dbReference type="InterPro" id="IPR016032">
    <property type="entry name" value="Sig_transdc_resp-reg_C-effctor"/>
</dbReference>
<dbReference type="Pfam" id="PF00072">
    <property type="entry name" value="Response_reg"/>
    <property type="match status" value="1"/>
</dbReference>
<keyword evidence="1 5" id="KW-0597">Phosphoprotein</keyword>
<evidence type="ECO:0000259" key="8">
    <source>
        <dbReference type="PROSITE" id="PS50110"/>
    </source>
</evidence>
<sequence length="238" mass="26380">MKEIRLLLVDDQDLIRESLHIVLDMDPEIEVVGLAENGRIAVDLCSSKQPNTVLMDIHMPEMDGVEATRQIKKQWPDIRVIILTTFQEIDYVVQALDAGAEGYLLKAIHPKELVSGIKWVHSGGTLIPQDIAKMLVKEIKNGESAEAGRNSSATDSHGSHSAQLLQAPQELPKLSYGLSERELEVLQLISAGLNNREIAVKLFLSEGTVKNYISSIYSKMDVRDRMQAAKKANDEGIL</sequence>
<name>A0ABW3D7Z0_9BACL</name>
<dbReference type="InterPro" id="IPR000792">
    <property type="entry name" value="Tscrpt_reg_LuxR_C"/>
</dbReference>
<dbReference type="PROSITE" id="PS50043">
    <property type="entry name" value="HTH_LUXR_2"/>
    <property type="match status" value="1"/>
</dbReference>
<keyword evidence="2" id="KW-0805">Transcription regulation</keyword>
<feature type="compositionally biased region" description="Polar residues" evidence="6">
    <location>
        <begin position="149"/>
        <end position="164"/>
    </location>
</feature>
<protein>
    <submittedName>
        <fullName evidence="9">Response regulator</fullName>
    </submittedName>
</protein>
<dbReference type="InterPro" id="IPR001789">
    <property type="entry name" value="Sig_transdc_resp-reg_receiver"/>
</dbReference>
<dbReference type="PRINTS" id="PR00038">
    <property type="entry name" value="HTHLUXR"/>
</dbReference>
<evidence type="ECO:0000256" key="4">
    <source>
        <dbReference type="ARBA" id="ARBA00023163"/>
    </source>
</evidence>
<dbReference type="Gene3D" id="3.40.50.2300">
    <property type="match status" value="1"/>
</dbReference>
<accession>A0ABW3D7Z0</accession>
<organism evidence="9 10">
    <name type="scientific">Paenibacillus residui</name>
    <dbReference type="NCBI Taxonomy" id="629724"/>
    <lineage>
        <taxon>Bacteria</taxon>
        <taxon>Bacillati</taxon>
        <taxon>Bacillota</taxon>
        <taxon>Bacilli</taxon>
        <taxon>Bacillales</taxon>
        <taxon>Paenibacillaceae</taxon>
        <taxon>Paenibacillus</taxon>
    </lineage>
</organism>
<evidence type="ECO:0000313" key="10">
    <source>
        <dbReference type="Proteomes" id="UP001597120"/>
    </source>
</evidence>
<feature type="region of interest" description="Disordered" evidence="6">
    <location>
        <begin position="143"/>
        <end position="164"/>
    </location>
</feature>
<evidence type="ECO:0000313" key="9">
    <source>
        <dbReference type="EMBL" id="MFD0869572.1"/>
    </source>
</evidence>
<dbReference type="PROSITE" id="PS00622">
    <property type="entry name" value="HTH_LUXR_1"/>
    <property type="match status" value="1"/>
</dbReference>
<comment type="caution">
    <text evidence="9">The sequence shown here is derived from an EMBL/GenBank/DDBJ whole genome shotgun (WGS) entry which is preliminary data.</text>
</comment>
<evidence type="ECO:0000256" key="2">
    <source>
        <dbReference type="ARBA" id="ARBA00023015"/>
    </source>
</evidence>
<dbReference type="SMART" id="SM00421">
    <property type="entry name" value="HTH_LUXR"/>
    <property type="match status" value="1"/>
</dbReference>
<evidence type="ECO:0000256" key="5">
    <source>
        <dbReference type="PROSITE-ProRule" id="PRU00169"/>
    </source>
</evidence>
<dbReference type="SMART" id="SM00448">
    <property type="entry name" value="REC"/>
    <property type="match status" value="1"/>
</dbReference>
<dbReference type="PANTHER" id="PTHR43214">
    <property type="entry name" value="TWO-COMPONENT RESPONSE REGULATOR"/>
    <property type="match status" value="1"/>
</dbReference>
<feature type="domain" description="Response regulatory" evidence="8">
    <location>
        <begin position="5"/>
        <end position="121"/>
    </location>
</feature>
<dbReference type="RefSeq" id="WP_379287997.1">
    <property type="nucleotide sequence ID" value="NZ_JBHTIU010000031.1"/>
</dbReference>
<dbReference type="CDD" id="cd06170">
    <property type="entry name" value="LuxR_C_like"/>
    <property type="match status" value="1"/>
</dbReference>
<dbReference type="PROSITE" id="PS50110">
    <property type="entry name" value="RESPONSE_REGULATORY"/>
    <property type="match status" value="1"/>
</dbReference>
<keyword evidence="4" id="KW-0804">Transcription</keyword>
<feature type="domain" description="HTH luxR-type" evidence="7">
    <location>
        <begin position="171"/>
        <end position="236"/>
    </location>
</feature>
<evidence type="ECO:0000256" key="1">
    <source>
        <dbReference type="ARBA" id="ARBA00022553"/>
    </source>
</evidence>
<keyword evidence="10" id="KW-1185">Reference proteome</keyword>
<proteinExistence type="predicted"/>
<dbReference type="PANTHER" id="PTHR43214:SF24">
    <property type="entry name" value="TRANSCRIPTIONAL REGULATORY PROTEIN NARL-RELATED"/>
    <property type="match status" value="1"/>
</dbReference>
<feature type="modified residue" description="4-aspartylphosphate" evidence="5">
    <location>
        <position position="56"/>
    </location>
</feature>
<evidence type="ECO:0000259" key="7">
    <source>
        <dbReference type="PROSITE" id="PS50043"/>
    </source>
</evidence>
<dbReference type="InterPro" id="IPR011006">
    <property type="entry name" value="CheY-like_superfamily"/>
</dbReference>
<gene>
    <name evidence="9" type="ORF">ACFQ03_10455</name>
</gene>
<dbReference type="SUPFAM" id="SSF46894">
    <property type="entry name" value="C-terminal effector domain of the bipartite response regulators"/>
    <property type="match status" value="1"/>
</dbReference>
<dbReference type="InterPro" id="IPR058245">
    <property type="entry name" value="NreC/VraR/RcsB-like_REC"/>
</dbReference>
<dbReference type="Proteomes" id="UP001597120">
    <property type="component" value="Unassembled WGS sequence"/>
</dbReference>
<dbReference type="SUPFAM" id="SSF52172">
    <property type="entry name" value="CheY-like"/>
    <property type="match status" value="1"/>
</dbReference>
<evidence type="ECO:0000256" key="3">
    <source>
        <dbReference type="ARBA" id="ARBA00023125"/>
    </source>
</evidence>
<keyword evidence="3" id="KW-0238">DNA-binding</keyword>
<dbReference type="Pfam" id="PF00196">
    <property type="entry name" value="GerE"/>
    <property type="match status" value="1"/>
</dbReference>
<evidence type="ECO:0000256" key="6">
    <source>
        <dbReference type="SAM" id="MobiDB-lite"/>
    </source>
</evidence>
<dbReference type="InterPro" id="IPR039420">
    <property type="entry name" value="WalR-like"/>
</dbReference>